<dbReference type="Proteomes" id="UP000299102">
    <property type="component" value="Unassembled WGS sequence"/>
</dbReference>
<evidence type="ECO:0000313" key="3">
    <source>
        <dbReference type="Proteomes" id="UP000299102"/>
    </source>
</evidence>
<evidence type="ECO:0000256" key="1">
    <source>
        <dbReference type="SAM" id="MobiDB-lite"/>
    </source>
</evidence>
<dbReference type="AlphaFoldDB" id="A0A4C1Y871"/>
<evidence type="ECO:0000313" key="2">
    <source>
        <dbReference type="EMBL" id="GBP71104.1"/>
    </source>
</evidence>
<comment type="caution">
    <text evidence="2">The sequence shown here is derived from an EMBL/GenBank/DDBJ whole genome shotgun (WGS) entry which is preliminary data.</text>
</comment>
<gene>
    <name evidence="2" type="ORF">EVAR_53384_1</name>
</gene>
<proteinExistence type="predicted"/>
<keyword evidence="3" id="KW-1185">Reference proteome</keyword>
<name>A0A4C1Y871_EUMVA</name>
<feature type="region of interest" description="Disordered" evidence="1">
    <location>
        <begin position="1"/>
        <end position="39"/>
    </location>
</feature>
<reference evidence="2 3" key="1">
    <citation type="journal article" date="2019" name="Commun. Biol.">
        <title>The bagworm genome reveals a unique fibroin gene that provides high tensile strength.</title>
        <authorList>
            <person name="Kono N."/>
            <person name="Nakamura H."/>
            <person name="Ohtoshi R."/>
            <person name="Tomita M."/>
            <person name="Numata K."/>
            <person name="Arakawa K."/>
        </authorList>
    </citation>
    <scope>NUCLEOTIDE SEQUENCE [LARGE SCALE GENOMIC DNA]</scope>
</reference>
<dbReference type="EMBL" id="BGZK01001097">
    <property type="protein sequence ID" value="GBP71104.1"/>
    <property type="molecule type" value="Genomic_DNA"/>
</dbReference>
<sequence length="123" mass="13383">MDSCRKVNEVDKVGKHKRQRRRAAGAGAGGGRAARAGEQMPGLTDSLVAHSTHFDISRRIVDDQQAVATATTRRAVTFRSGNALDLSTEIAFKIVSPPDTRHNSTLRRTVAPNGRLNMNSYLI</sequence>
<feature type="compositionally biased region" description="Basic residues" evidence="1">
    <location>
        <begin position="14"/>
        <end position="23"/>
    </location>
</feature>
<feature type="compositionally biased region" description="Basic and acidic residues" evidence="1">
    <location>
        <begin position="1"/>
        <end position="13"/>
    </location>
</feature>
<organism evidence="2 3">
    <name type="scientific">Eumeta variegata</name>
    <name type="common">Bagworm moth</name>
    <name type="synonym">Eumeta japonica</name>
    <dbReference type="NCBI Taxonomy" id="151549"/>
    <lineage>
        <taxon>Eukaryota</taxon>
        <taxon>Metazoa</taxon>
        <taxon>Ecdysozoa</taxon>
        <taxon>Arthropoda</taxon>
        <taxon>Hexapoda</taxon>
        <taxon>Insecta</taxon>
        <taxon>Pterygota</taxon>
        <taxon>Neoptera</taxon>
        <taxon>Endopterygota</taxon>
        <taxon>Lepidoptera</taxon>
        <taxon>Glossata</taxon>
        <taxon>Ditrysia</taxon>
        <taxon>Tineoidea</taxon>
        <taxon>Psychidae</taxon>
        <taxon>Oiketicinae</taxon>
        <taxon>Eumeta</taxon>
    </lineage>
</organism>
<protein>
    <submittedName>
        <fullName evidence="2">Uncharacterized protein</fullName>
    </submittedName>
</protein>
<accession>A0A4C1Y871</accession>